<dbReference type="Proteomes" id="UP001322481">
    <property type="component" value="Plasmid pMhuNZP2235a"/>
</dbReference>
<keyword evidence="2" id="KW-0614">Plasmid</keyword>
<evidence type="ECO:0000313" key="2">
    <source>
        <dbReference type="EMBL" id="WQC02579.1"/>
    </source>
</evidence>
<accession>A0ABZ0VZJ9</accession>
<organism evidence="2 3">
    <name type="scientific">Mesorhizobium huakuii</name>
    <dbReference type="NCBI Taxonomy" id="28104"/>
    <lineage>
        <taxon>Bacteria</taxon>
        <taxon>Pseudomonadati</taxon>
        <taxon>Pseudomonadota</taxon>
        <taxon>Alphaproteobacteria</taxon>
        <taxon>Hyphomicrobiales</taxon>
        <taxon>Phyllobacteriaceae</taxon>
        <taxon>Mesorhizobium</taxon>
    </lineage>
</organism>
<sequence>MRIETMAGSVVFALLAGSVHAQTSDDPAVTACKSTGLLALQEKSKDINDLVIDMYRGQQG</sequence>
<evidence type="ECO:0008006" key="4">
    <source>
        <dbReference type="Google" id="ProtNLM"/>
    </source>
</evidence>
<feature type="chain" id="PRO_5046645344" description="DUF1311 domain-containing protein" evidence="1">
    <location>
        <begin position="22"/>
        <end position="60"/>
    </location>
</feature>
<evidence type="ECO:0000313" key="3">
    <source>
        <dbReference type="Proteomes" id="UP001322481"/>
    </source>
</evidence>
<keyword evidence="1" id="KW-0732">Signal</keyword>
<reference evidence="2 3" key="1">
    <citation type="submission" date="2023-11" db="EMBL/GenBank/DDBJ databases">
        <authorList>
            <person name="Panchal A.K."/>
            <person name="Meaney J.S."/>
            <person name="Karas B.J."/>
            <person name="diCenzo G.C."/>
        </authorList>
    </citation>
    <scope>NUCLEOTIDE SEQUENCE [LARGE SCALE GENOMIC DNA]</scope>
    <source>
        <strain evidence="2 3">NZP2235</strain>
        <plasmid evidence="2 3">pMhuNZP2235a</plasmid>
    </source>
</reference>
<evidence type="ECO:0000256" key="1">
    <source>
        <dbReference type="SAM" id="SignalP"/>
    </source>
</evidence>
<protein>
    <recommendedName>
        <fullName evidence="4">DUF1311 domain-containing protein</fullName>
    </recommendedName>
</protein>
<feature type="signal peptide" evidence="1">
    <location>
        <begin position="1"/>
        <end position="21"/>
    </location>
</feature>
<keyword evidence="3" id="KW-1185">Reference proteome</keyword>
<dbReference type="RefSeq" id="WP_322419542.1">
    <property type="nucleotide sequence ID" value="NZ_CP139859.1"/>
</dbReference>
<geneLocation type="plasmid" evidence="2 3">
    <name>pMhuNZP2235a</name>
</geneLocation>
<dbReference type="EMBL" id="CP139859">
    <property type="protein sequence ID" value="WQC02579.1"/>
    <property type="molecule type" value="Genomic_DNA"/>
</dbReference>
<name>A0ABZ0VZJ9_9HYPH</name>
<gene>
    <name evidence="2" type="ORF">U0R22_006830</name>
</gene>
<proteinExistence type="predicted"/>